<evidence type="ECO:0000256" key="5">
    <source>
        <dbReference type="ARBA" id="ARBA00023002"/>
    </source>
</evidence>
<dbReference type="InterPro" id="IPR003819">
    <property type="entry name" value="TauD/TfdA-like"/>
</dbReference>
<dbReference type="PANTHER" id="PTHR10696">
    <property type="entry name" value="GAMMA-BUTYROBETAINE HYDROXYLASE-RELATED"/>
    <property type="match status" value="1"/>
</dbReference>
<evidence type="ECO:0000256" key="4">
    <source>
        <dbReference type="ARBA" id="ARBA00022964"/>
    </source>
</evidence>
<evidence type="ECO:0000313" key="10">
    <source>
        <dbReference type="Proteomes" id="UP001286456"/>
    </source>
</evidence>
<comment type="cofactor">
    <cofactor evidence="1">
        <name>Fe(2+)</name>
        <dbReference type="ChEBI" id="CHEBI:29033"/>
    </cofactor>
</comment>
<keyword evidence="4" id="KW-0223">Dioxygenase</keyword>
<dbReference type="InterPro" id="IPR050411">
    <property type="entry name" value="AlphaKG_dependent_hydroxylases"/>
</dbReference>
<dbReference type="Pfam" id="PF02668">
    <property type="entry name" value="TauD"/>
    <property type="match status" value="1"/>
</dbReference>
<evidence type="ECO:0000259" key="8">
    <source>
        <dbReference type="Pfam" id="PF06155"/>
    </source>
</evidence>
<keyword evidence="3" id="KW-0479">Metal-binding</keyword>
<evidence type="ECO:0008006" key="11">
    <source>
        <dbReference type="Google" id="ProtNLM"/>
    </source>
</evidence>
<proteinExistence type="inferred from homology"/>
<dbReference type="EMBL" id="JAUEPO010000007">
    <property type="protein sequence ID" value="KAK3317525.1"/>
    <property type="molecule type" value="Genomic_DNA"/>
</dbReference>
<dbReference type="InterPro" id="IPR010376">
    <property type="entry name" value="GBBH-like_N"/>
</dbReference>
<dbReference type="Pfam" id="PF06155">
    <property type="entry name" value="GBBH-like_N"/>
    <property type="match status" value="1"/>
</dbReference>
<dbReference type="GO" id="GO:0005739">
    <property type="term" value="C:mitochondrion"/>
    <property type="evidence" value="ECO:0007669"/>
    <property type="project" value="TreeGrafter"/>
</dbReference>
<dbReference type="GO" id="GO:0046872">
    <property type="term" value="F:metal ion binding"/>
    <property type="evidence" value="ECO:0007669"/>
    <property type="project" value="UniProtKB-KW"/>
</dbReference>
<sequence length="364" mass="42151">WLRDMCRCHRCVDPHSGQKYFSTIDLPDQPKVREARRTETGALRVVWESDNLVTSGTTPADEHVSIWDRETLNAWKRDQGRRLPHRRQPERTLWNRESYMAMLSEGKTRFPFAEWAKGGRSPAWLSSRIALRDTGLVFLTGVEKNEETNSLVSPVVRMFGEPMWTFYGSQWDVKSKPQAENVAYTSQYLGLHQDLMYHDPIPRLQFLACVSNSCEGGESLFSDGVRAAYQLKLQHPGFFRELTKPMVRFHYFRHGGRKNYYEREHPTISVSPSGRIESIQWAPPFQAPFKRSADLAKWKEAAAAFEAILSAPENMVTIKLNEGDCVVFDNTRILHGRNEFRTAEGERHLQGMYLSDQDYKMQLR</sequence>
<evidence type="ECO:0000259" key="7">
    <source>
        <dbReference type="Pfam" id="PF02668"/>
    </source>
</evidence>
<dbReference type="PANTHER" id="PTHR10696:SF25">
    <property type="entry name" value="OXIDOREDUCTASE AIM17-RELATED"/>
    <property type="match status" value="1"/>
</dbReference>
<dbReference type="Gene3D" id="3.60.130.10">
    <property type="entry name" value="Clavaminate synthase-like"/>
    <property type="match status" value="1"/>
</dbReference>
<evidence type="ECO:0000256" key="2">
    <source>
        <dbReference type="ARBA" id="ARBA00008654"/>
    </source>
</evidence>
<dbReference type="SUPFAM" id="SSF51197">
    <property type="entry name" value="Clavaminate synthase-like"/>
    <property type="match status" value="1"/>
</dbReference>
<name>A0AAE0M3B0_9PEZI</name>
<dbReference type="InterPro" id="IPR042098">
    <property type="entry name" value="TauD-like_sf"/>
</dbReference>
<dbReference type="Proteomes" id="UP001286456">
    <property type="component" value="Unassembled WGS sequence"/>
</dbReference>
<feature type="domain" description="TauD/TfdA-like" evidence="7">
    <location>
        <begin position="127"/>
        <end position="353"/>
    </location>
</feature>
<dbReference type="InterPro" id="IPR038492">
    <property type="entry name" value="GBBH-like_N_sf"/>
</dbReference>
<dbReference type="AlphaFoldDB" id="A0AAE0M3B0"/>
<accession>A0AAE0M3B0</accession>
<comment type="caution">
    <text evidence="9">The sequence shown here is derived from an EMBL/GenBank/DDBJ whole genome shotgun (WGS) entry which is preliminary data.</text>
</comment>
<keyword evidence="6" id="KW-0408">Iron</keyword>
<protein>
    <recommendedName>
        <fullName evidence="11">Gamma-butyrobetaine dioxygenase</fullName>
    </recommendedName>
</protein>
<evidence type="ECO:0000313" key="9">
    <source>
        <dbReference type="EMBL" id="KAK3317525.1"/>
    </source>
</evidence>
<dbReference type="GO" id="GO:0016706">
    <property type="term" value="F:2-oxoglutarate-dependent dioxygenase activity"/>
    <property type="evidence" value="ECO:0007669"/>
    <property type="project" value="UniProtKB-ARBA"/>
</dbReference>
<comment type="similarity">
    <text evidence="2">Belongs to the gamma-BBH/TMLD family.</text>
</comment>
<keyword evidence="10" id="KW-1185">Reference proteome</keyword>
<reference evidence="9" key="1">
    <citation type="journal article" date="2023" name="Mol. Phylogenet. Evol.">
        <title>Genome-scale phylogeny and comparative genomics of the fungal order Sordariales.</title>
        <authorList>
            <person name="Hensen N."/>
            <person name="Bonometti L."/>
            <person name="Westerberg I."/>
            <person name="Brannstrom I.O."/>
            <person name="Guillou S."/>
            <person name="Cros-Aarteil S."/>
            <person name="Calhoun S."/>
            <person name="Haridas S."/>
            <person name="Kuo A."/>
            <person name="Mondo S."/>
            <person name="Pangilinan J."/>
            <person name="Riley R."/>
            <person name="LaButti K."/>
            <person name="Andreopoulos B."/>
            <person name="Lipzen A."/>
            <person name="Chen C."/>
            <person name="Yan M."/>
            <person name="Daum C."/>
            <person name="Ng V."/>
            <person name="Clum A."/>
            <person name="Steindorff A."/>
            <person name="Ohm R.A."/>
            <person name="Martin F."/>
            <person name="Silar P."/>
            <person name="Natvig D.O."/>
            <person name="Lalanne C."/>
            <person name="Gautier V."/>
            <person name="Ament-Velasquez S.L."/>
            <person name="Kruys A."/>
            <person name="Hutchinson M.I."/>
            <person name="Powell A.J."/>
            <person name="Barry K."/>
            <person name="Miller A.N."/>
            <person name="Grigoriev I.V."/>
            <person name="Debuchy R."/>
            <person name="Gladieux P."/>
            <person name="Hiltunen Thoren M."/>
            <person name="Johannesson H."/>
        </authorList>
    </citation>
    <scope>NUCLEOTIDE SEQUENCE</scope>
    <source>
        <strain evidence="9">SMH4131-1</strain>
    </source>
</reference>
<organism evidence="9 10">
    <name type="scientific">Cercophora scortea</name>
    <dbReference type="NCBI Taxonomy" id="314031"/>
    <lineage>
        <taxon>Eukaryota</taxon>
        <taxon>Fungi</taxon>
        <taxon>Dikarya</taxon>
        <taxon>Ascomycota</taxon>
        <taxon>Pezizomycotina</taxon>
        <taxon>Sordariomycetes</taxon>
        <taxon>Sordariomycetidae</taxon>
        <taxon>Sordariales</taxon>
        <taxon>Lasiosphaeriaceae</taxon>
        <taxon>Cercophora</taxon>
    </lineage>
</organism>
<dbReference type="Gene3D" id="3.30.2020.30">
    <property type="match status" value="1"/>
</dbReference>
<feature type="non-terminal residue" evidence="9">
    <location>
        <position position="1"/>
    </location>
</feature>
<keyword evidence="5" id="KW-0560">Oxidoreductase</keyword>
<evidence type="ECO:0000256" key="6">
    <source>
        <dbReference type="ARBA" id="ARBA00023004"/>
    </source>
</evidence>
<dbReference type="CDD" id="cd00250">
    <property type="entry name" value="CAS_like"/>
    <property type="match status" value="1"/>
</dbReference>
<evidence type="ECO:0000256" key="1">
    <source>
        <dbReference type="ARBA" id="ARBA00001954"/>
    </source>
</evidence>
<dbReference type="GO" id="GO:0045329">
    <property type="term" value="P:carnitine biosynthetic process"/>
    <property type="evidence" value="ECO:0007669"/>
    <property type="project" value="TreeGrafter"/>
</dbReference>
<feature type="domain" description="Gamma-butyrobetaine hydroxylase-like N-terminal" evidence="8">
    <location>
        <begin position="1"/>
        <end position="50"/>
    </location>
</feature>
<evidence type="ECO:0000256" key="3">
    <source>
        <dbReference type="ARBA" id="ARBA00022723"/>
    </source>
</evidence>
<reference evidence="9" key="2">
    <citation type="submission" date="2023-06" db="EMBL/GenBank/DDBJ databases">
        <authorList>
            <consortium name="Lawrence Berkeley National Laboratory"/>
            <person name="Haridas S."/>
            <person name="Hensen N."/>
            <person name="Bonometti L."/>
            <person name="Westerberg I."/>
            <person name="Brannstrom I.O."/>
            <person name="Guillou S."/>
            <person name="Cros-Aarteil S."/>
            <person name="Calhoun S."/>
            <person name="Kuo A."/>
            <person name="Mondo S."/>
            <person name="Pangilinan J."/>
            <person name="Riley R."/>
            <person name="Labutti K."/>
            <person name="Andreopoulos B."/>
            <person name="Lipzen A."/>
            <person name="Chen C."/>
            <person name="Yanf M."/>
            <person name="Daum C."/>
            <person name="Ng V."/>
            <person name="Clum A."/>
            <person name="Steindorff A."/>
            <person name="Ohm R."/>
            <person name="Martin F."/>
            <person name="Silar P."/>
            <person name="Natvig D."/>
            <person name="Lalanne C."/>
            <person name="Gautier V."/>
            <person name="Ament-Velasquez S.L."/>
            <person name="Kruys A."/>
            <person name="Hutchinson M.I."/>
            <person name="Powell A.J."/>
            <person name="Barry K."/>
            <person name="Miller A.N."/>
            <person name="Grigoriev I.V."/>
            <person name="Debuchy R."/>
            <person name="Gladieux P."/>
            <person name="Thoren M.H."/>
            <person name="Johannesson H."/>
        </authorList>
    </citation>
    <scope>NUCLEOTIDE SEQUENCE</scope>
    <source>
        <strain evidence="9">SMH4131-1</strain>
    </source>
</reference>
<gene>
    <name evidence="9" type="ORF">B0T19DRAFT_340002</name>
</gene>
<feature type="non-terminal residue" evidence="9">
    <location>
        <position position="364"/>
    </location>
</feature>